<evidence type="ECO:0000256" key="1">
    <source>
        <dbReference type="SAM" id="MobiDB-lite"/>
    </source>
</evidence>
<sequence length="127" mass="14497">GSGGEEVYQPKLWYFELLRFLYEHETPRPPNYNVGKYESETEEENETTLNEYTSERSNEPFDADDARSPTARDDTILCGKRPLSSASRSCPTPPKRITPVQQVAVTGDVLHSANEHSRPRSQDDRHD</sequence>
<protein>
    <submittedName>
        <fullName evidence="2">Rac guanine nucleotide exchange factor B</fullName>
    </submittedName>
</protein>
<reference evidence="2" key="2">
    <citation type="submission" date="2014-07" db="EMBL/GenBank/DDBJ databases">
        <authorList>
            <person name="Hull J."/>
        </authorList>
    </citation>
    <scope>NUCLEOTIDE SEQUENCE</scope>
</reference>
<organism evidence="2">
    <name type="scientific">Lygus hesperus</name>
    <name type="common">Western plant bug</name>
    <dbReference type="NCBI Taxonomy" id="30085"/>
    <lineage>
        <taxon>Eukaryota</taxon>
        <taxon>Metazoa</taxon>
        <taxon>Ecdysozoa</taxon>
        <taxon>Arthropoda</taxon>
        <taxon>Hexapoda</taxon>
        <taxon>Insecta</taxon>
        <taxon>Pterygota</taxon>
        <taxon>Neoptera</taxon>
        <taxon>Paraneoptera</taxon>
        <taxon>Hemiptera</taxon>
        <taxon>Heteroptera</taxon>
        <taxon>Panheteroptera</taxon>
        <taxon>Cimicomorpha</taxon>
        <taxon>Miridae</taxon>
        <taxon>Mirini</taxon>
        <taxon>Lygus</taxon>
    </lineage>
</organism>
<reference evidence="2" key="1">
    <citation type="journal article" date="2014" name="PLoS ONE">
        <title>Transcriptome-Based Identification of ABC Transporters in the Western Tarnished Plant Bug Lygus hesperus.</title>
        <authorList>
            <person name="Hull J.J."/>
            <person name="Chaney K."/>
            <person name="Geib S.M."/>
            <person name="Fabrick J.A."/>
            <person name="Brent C.S."/>
            <person name="Walsh D."/>
            <person name="Lavine L.C."/>
        </authorList>
    </citation>
    <scope>NUCLEOTIDE SEQUENCE</scope>
</reference>
<dbReference type="EMBL" id="GBHO01044573">
    <property type="protein sequence ID" value="JAF99030.1"/>
    <property type="molecule type" value="Transcribed_RNA"/>
</dbReference>
<feature type="non-terminal residue" evidence="2">
    <location>
        <position position="127"/>
    </location>
</feature>
<evidence type="ECO:0000313" key="2">
    <source>
        <dbReference type="EMBL" id="JAF99030.1"/>
    </source>
</evidence>
<gene>
    <name evidence="2" type="primary">gxcB</name>
    <name evidence="2" type="ORF">CM83_103661</name>
</gene>
<dbReference type="AlphaFoldDB" id="A0A0A9VV00"/>
<proteinExistence type="predicted"/>
<feature type="region of interest" description="Disordered" evidence="1">
    <location>
        <begin position="26"/>
        <end position="127"/>
    </location>
</feature>
<name>A0A0A9VV00_LYGHE</name>
<feature type="compositionally biased region" description="Basic and acidic residues" evidence="1">
    <location>
        <begin position="113"/>
        <end position="127"/>
    </location>
</feature>
<accession>A0A0A9VV00</accession>
<feature type="compositionally biased region" description="Basic and acidic residues" evidence="1">
    <location>
        <begin position="53"/>
        <end position="75"/>
    </location>
</feature>
<feature type="non-terminal residue" evidence="2">
    <location>
        <position position="1"/>
    </location>
</feature>